<keyword evidence="4" id="KW-0540">Nuclease</keyword>
<evidence type="ECO:0000256" key="1">
    <source>
        <dbReference type="ARBA" id="ARBA00001946"/>
    </source>
</evidence>
<organism evidence="4 5">
    <name type="scientific">Proteus phage vB_PmiM_Pm5461</name>
    <dbReference type="NCBI Taxonomy" id="1636250"/>
    <lineage>
        <taxon>Viruses</taxon>
        <taxon>Duplodnaviria</taxon>
        <taxon>Heunggongvirae</taxon>
        <taxon>Uroviricota</taxon>
        <taxon>Caudoviricetes</taxon>
        <taxon>Pantevenvirales</taxon>
        <taxon>Straboviridae</taxon>
        <taxon>Bragavirus</taxon>
        <taxon>Bragavirus pm5461</taxon>
    </lineage>
</organism>
<protein>
    <submittedName>
        <fullName evidence="4">Endonuclease II</fullName>
    </submittedName>
</protein>
<name>A0A0G2SSR6_9CAUD</name>
<dbReference type="InterPro" id="IPR044556">
    <property type="entry name" value="EndoII-like_GIY-YIG"/>
</dbReference>
<dbReference type="InterPro" id="IPR035901">
    <property type="entry name" value="GIY-YIG_endonuc_sf"/>
</dbReference>
<evidence type="ECO:0000313" key="5">
    <source>
        <dbReference type="Proteomes" id="UP000202749"/>
    </source>
</evidence>
<dbReference type="GeneID" id="26622764"/>
<keyword evidence="4" id="KW-0255">Endonuclease</keyword>
<evidence type="ECO:0000256" key="2">
    <source>
        <dbReference type="ARBA" id="ARBA00022842"/>
    </source>
</evidence>
<dbReference type="PIRSF" id="PIRSF004362">
    <property type="entry name" value="Endonuclease_II_phage_DenA"/>
    <property type="match status" value="1"/>
</dbReference>
<dbReference type="CDD" id="cd10436">
    <property type="entry name" value="GIY-YIG_EndoII_Hpy188I_like"/>
    <property type="match status" value="1"/>
</dbReference>
<sequence>MSFKQFGFVKYLELNLDNNEISPIPIELKTKRNVIYAIEVDGQLVYIGKTKNLRKRINYYRTSMNRQTWTSDSTKSKNIYDSLNQGKSVIFYYRQCFDLVAKNDLGQMEISTMDLEEPIFIKMFNPDWNTQHKEKE</sequence>
<dbReference type="Pfam" id="PF01541">
    <property type="entry name" value="GIY-YIG"/>
    <property type="match status" value="1"/>
</dbReference>
<evidence type="ECO:0000259" key="3">
    <source>
        <dbReference type="SMART" id="SM00465"/>
    </source>
</evidence>
<evidence type="ECO:0000313" key="4">
    <source>
        <dbReference type="EMBL" id="AKA62082.1"/>
    </source>
</evidence>
<dbReference type="SUPFAM" id="SSF82771">
    <property type="entry name" value="GIY-YIG endonuclease"/>
    <property type="match status" value="1"/>
</dbReference>
<keyword evidence="2" id="KW-0460">Magnesium</keyword>
<dbReference type="GO" id="GO:0004519">
    <property type="term" value="F:endonuclease activity"/>
    <property type="evidence" value="ECO:0007669"/>
    <property type="project" value="UniProtKB-KW"/>
</dbReference>
<dbReference type="Gene3D" id="3.40.1440.40">
    <property type="match status" value="1"/>
</dbReference>
<dbReference type="InterPro" id="IPR053748">
    <property type="entry name" value="Host_DNA_Degrad_Endo"/>
</dbReference>
<reference evidence="4 5" key="1">
    <citation type="submission" date="2015-03" db="EMBL/GenBank/DDBJ databases">
        <authorList>
            <person name="Melo L.D.R."/>
            <person name="Veiga P."/>
            <person name="Cerca N."/>
            <person name="Kropinski A.M."/>
            <person name="Azeredo J."/>
            <person name="Almeida C."/>
            <person name="Sillankorva S."/>
        </authorList>
    </citation>
    <scope>NUCLEOTIDE SEQUENCE [LARGE SCALE GENOMIC DNA]</scope>
</reference>
<dbReference type="SMART" id="SM00465">
    <property type="entry name" value="GIYc"/>
    <property type="match status" value="1"/>
</dbReference>
<dbReference type="GO" id="GO:0046872">
    <property type="term" value="F:metal ion binding"/>
    <property type="evidence" value="ECO:0007669"/>
    <property type="project" value="InterPro"/>
</dbReference>
<proteinExistence type="predicted"/>
<dbReference type="InterPro" id="IPR016413">
    <property type="entry name" value="Phage_T4_DenA_endoDNaseII"/>
</dbReference>
<accession>A0A0G2SSR6</accession>
<keyword evidence="5" id="KW-1185">Reference proteome</keyword>
<gene>
    <name evidence="4" type="ORF">Pm5461_216</name>
</gene>
<keyword evidence="4" id="KW-0378">Hydrolase</keyword>
<dbReference type="EMBL" id="KP890823">
    <property type="protein sequence ID" value="AKA62082.1"/>
    <property type="molecule type" value="Genomic_DNA"/>
</dbReference>
<dbReference type="InterPro" id="IPR000305">
    <property type="entry name" value="GIY-YIG_endonuc"/>
</dbReference>
<dbReference type="OrthoDB" id="13612at10239"/>
<feature type="domain" description="GIY-YIG" evidence="3">
    <location>
        <begin position="32"/>
        <end position="134"/>
    </location>
</feature>
<dbReference type="Proteomes" id="UP000202749">
    <property type="component" value="Segment"/>
</dbReference>
<dbReference type="RefSeq" id="YP_009195638.1">
    <property type="nucleotide sequence ID" value="NC_028762.1"/>
</dbReference>
<dbReference type="KEGG" id="vg:26622764"/>
<comment type="cofactor">
    <cofactor evidence="1">
        <name>Mg(2+)</name>
        <dbReference type="ChEBI" id="CHEBI:18420"/>
    </cofactor>
</comment>